<protein>
    <submittedName>
        <fullName evidence="5">ATP-binding cassette domain-containing protein</fullName>
    </submittedName>
</protein>
<dbReference type="EMBL" id="JAUKPO010000003">
    <property type="protein sequence ID" value="MDO1446169.1"/>
    <property type="molecule type" value="Genomic_DNA"/>
</dbReference>
<reference evidence="5" key="1">
    <citation type="submission" date="2023-07" db="EMBL/GenBank/DDBJ databases">
        <title>The genome sequence of Rhodocytophaga aerolata KACC 12507.</title>
        <authorList>
            <person name="Zhang X."/>
        </authorList>
    </citation>
    <scope>NUCLEOTIDE SEQUENCE</scope>
    <source>
        <strain evidence="5">KACC 12507</strain>
    </source>
</reference>
<dbReference type="SUPFAM" id="SSF52540">
    <property type="entry name" value="P-loop containing nucleoside triphosphate hydrolases"/>
    <property type="match status" value="1"/>
</dbReference>
<evidence type="ECO:0000259" key="4">
    <source>
        <dbReference type="PROSITE" id="PS50893"/>
    </source>
</evidence>
<keyword evidence="1" id="KW-0813">Transport</keyword>
<name>A0ABT8R446_9BACT</name>
<dbReference type="PANTHER" id="PTHR42939:SF1">
    <property type="entry name" value="ABC TRANSPORTER ATP-BINDING PROTEIN ALBC-RELATED"/>
    <property type="match status" value="1"/>
</dbReference>
<dbReference type="InterPro" id="IPR003439">
    <property type="entry name" value="ABC_transporter-like_ATP-bd"/>
</dbReference>
<dbReference type="InterPro" id="IPR051782">
    <property type="entry name" value="ABC_Transporter_VariousFunc"/>
</dbReference>
<evidence type="ECO:0000313" key="5">
    <source>
        <dbReference type="EMBL" id="MDO1446169.1"/>
    </source>
</evidence>
<evidence type="ECO:0000256" key="1">
    <source>
        <dbReference type="ARBA" id="ARBA00022448"/>
    </source>
</evidence>
<evidence type="ECO:0000256" key="2">
    <source>
        <dbReference type="ARBA" id="ARBA00022741"/>
    </source>
</evidence>
<accession>A0ABT8R446</accession>
<proteinExistence type="predicted"/>
<evidence type="ECO:0000256" key="3">
    <source>
        <dbReference type="ARBA" id="ARBA00022840"/>
    </source>
</evidence>
<dbReference type="Proteomes" id="UP001168528">
    <property type="component" value="Unassembled WGS sequence"/>
</dbReference>
<dbReference type="Pfam" id="PF00005">
    <property type="entry name" value="ABC_tran"/>
    <property type="match status" value="1"/>
</dbReference>
<organism evidence="5 6">
    <name type="scientific">Rhodocytophaga aerolata</name>
    <dbReference type="NCBI Taxonomy" id="455078"/>
    <lineage>
        <taxon>Bacteria</taxon>
        <taxon>Pseudomonadati</taxon>
        <taxon>Bacteroidota</taxon>
        <taxon>Cytophagia</taxon>
        <taxon>Cytophagales</taxon>
        <taxon>Rhodocytophagaceae</taxon>
        <taxon>Rhodocytophaga</taxon>
    </lineage>
</organism>
<keyword evidence="2" id="KW-0547">Nucleotide-binding</keyword>
<dbReference type="PANTHER" id="PTHR42939">
    <property type="entry name" value="ABC TRANSPORTER ATP-BINDING PROTEIN ALBC-RELATED"/>
    <property type="match status" value="1"/>
</dbReference>
<evidence type="ECO:0000313" key="6">
    <source>
        <dbReference type="Proteomes" id="UP001168528"/>
    </source>
</evidence>
<sequence length="209" mass="24166">MQIHVENLGKKFNRDWIFRNLSTSFSANQSYAITGANGSGKSTLLQTLAGILPPTEGKLTFLQNQKTITPDEFFRYLVMATPYQELIEEFTLIETVTFHTRFKPLRKGITTKEFVELIYLPKAFHKPVKFFSSGMKQRLKLGLAFYSDTPILLLDEPTSNLDKTGVTWYNQQIAQNLHNRIVIICSNQPYEYEFCKKILHIEDAYVNVR</sequence>
<keyword evidence="6" id="KW-1185">Reference proteome</keyword>
<gene>
    <name evidence="5" type="ORF">Q0590_07895</name>
</gene>
<dbReference type="RefSeq" id="WP_302036970.1">
    <property type="nucleotide sequence ID" value="NZ_JAUKPO010000003.1"/>
</dbReference>
<dbReference type="InterPro" id="IPR017871">
    <property type="entry name" value="ABC_transporter-like_CS"/>
</dbReference>
<dbReference type="InterPro" id="IPR027417">
    <property type="entry name" value="P-loop_NTPase"/>
</dbReference>
<dbReference type="InterPro" id="IPR003593">
    <property type="entry name" value="AAA+_ATPase"/>
</dbReference>
<dbReference type="GO" id="GO:0005524">
    <property type="term" value="F:ATP binding"/>
    <property type="evidence" value="ECO:0007669"/>
    <property type="project" value="UniProtKB-KW"/>
</dbReference>
<dbReference type="PROSITE" id="PS00211">
    <property type="entry name" value="ABC_TRANSPORTER_1"/>
    <property type="match status" value="1"/>
</dbReference>
<comment type="caution">
    <text evidence="5">The sequence shown here is derived from an EMBL/GenBank/DDBJ whole genome shotgun (WGS) entry which is preliminary data.</text>
</comment>
<dbReference type="PROSITE" id="PS50893">
    <property type="entry name" value="ABC_TRANSPORTER_2"/>
    <property type="match status" value="1"/>
</dbReference>
<keyword evidence="3 5" id="KW-0067">ATP-binding</keyword>
<feature type="domain" description="ABC transporter" evidence="4">
    <location>
        <begin position="3"/>
        <end position="208"/>
    </location>
</feature>
<dbReference type="SMART" id="SM00382">
    <property type="entry name" value="AAA"/>
    <property type="match status" value="1"/>
</dbReference>
<dbReference type="Gene3D" id="3.40.50.300">
    <property type="entry name" value="P-loop containing nucleotide triphosphate hydrolases"/>
    <property type="match status" value="1"/>
</dbReference>